<accession>A0AAV4LFC3</accession>
<protein>
    <submittedName>
        <fullName evidence="6">HTH-type transcriptional regulator YtlI</fullName>
    </submittedName>
</protein>
<dbReference type="RefSeq" id="WP_282199581.1">
    <property type="nucleotide sequence ID" value="NZ_BOQE01000001.1"/>
</dbReference>
<dbReference type="Gene3D" id="3.40.190.290">
    <property type="match status" value="1"/>
</dbReference>
<evidence type="ECO:0000313" key="6">
    <source>
        <dbReference type="EMBL" id="GIM46485.1"/>
    </source>
</evidence>
<dbReference type="InterPro" id="IPR050950">
    <property type="entry name" value="HTH-type_LysR_regulators"/>
</dbReference>
<comment type="similarity">
    <text evidence="1">Belongs to the LysR transcriptional regulatory family.</text>
</comment>
<evidence type="ECO:0000256" key="4">
    <source>
        <dbReference type="ARBA" id="ARBA00023163"/>
    </source>
</evidence>
<feature type="domain" description="HTH lysR-type" evidence="5">
    <location>
        <begin position="1"/>
        <end position="57"/>
    </location>
</feature>
<dbReference type="SUPFAM" id="SSF53850">
    <property type="entry name" value="Periplasmic binding protein-like II"/>
    <property type="match status" value="1"/>
</dbReference>
<keyword evidence="4" id="KW-0804">Transcription</keyword>
<dbReference type="PROSITE" id="PS50931">
    <property type="entry name" value="HTH_LYSR"/>
    <property type="match status" value="1"/>
</dbReference>
<dbReference type="PANTHER" id="PTHR30419">
    <property type="entry name" value="HTH-TYPE TRANSCRIPTIONAL REGULATOR YBHD"/>
    <property type="match status" value="1"/>
</dbReference>
<reference evidence="6" key="1">
    <citation type="journal article" date="2023" name="Int. J. Syst. Evol. Microbiol.">
        <title>Collibacillus ludicampi gen. nov., sp. nov., a new soil bacterium of the family Alicyclobacillaceae.</title>
        <authorList>
            <person name="Jojima T."/>
            <person name="Ioku Y."/>
            <person name="Fukuta Y."/>
            <person name="Shirasaka N."/>
            <person name="Matsumura Y."/>
            <person name="Mori M."/>
        </authorList>
    </citation>
    <scope>NUCLEOTIDE SEQUENCE</scope>
    <source>
        <strain evidence="6">TP075</strain>
    </source>
</reference>
<dbReference type="InterPro" id="IPR036388">
    <property type="entry name" value="WH-like_DNA-bd_sf"/>
</dbReference>
<dbReference type="InterPro" id="IPR000847">
    <property type="entry name" value="LysR_HTH_N"/>
</dbReference>
<comment type="caution">
    <text evidence="6">The sequence shown here is derived from an EMBL/GenBank/DDBJ whole genome shotgun (WGS) entry which is preliminary data.</text>
</comment>
<dbReference type="GO" id="GO:0003700">
    <property type="term" value="F:DNA-binding transcription factor activity"/>
    <property type="evidence" value="ECO:0007669"/>
    <property type="project" value="InterPro"/>
</dbReference>
<dbReference type="Proteomes" id="UP001057291">
    <property type="component" value="Unassembled WGS sequence"/>
</dbReference>
<dbReference type="EMBL" id="BOQE01000001">
    <property type="protein sequence ID" value="GIM46485.1"/>
    <property type="molecule type" value="Genomic_DNA"/>
</dbReference>
<proteinExistence type="inferred from homology"/>
<keyword evidence="2" id="KW-0805">Transcription regulation</keyword>
<name>A0AAV4LFC3_9BACL</name>
<dbReference type="GO" id="GO:0005829">
    <property type="term" value="C:cytosol"/>
    <property type="evidence" value="ECO:0007669"/>
    <property type="project" value="TreeGrafter"/>
</dbReference>
<dbReference type="InterPro" id="IPR036390">
    <property type="entry name" value="WH_DNA-bd_sf"/>
</dbReference>
<dbReference type="Pfam" id="PF00126">
    <property type="entry name" value="HTH_1"/>
    <property type="match status" value="1"/>
</dbReference>
<evidence type="ECO:0000256" key="1">
    <source>
        <dbReference type="ARBA" id="ARBA00009437"/>
    </source>
</evidence>
<evidence type="ECO:0000313" key="7">
    <source>
        <dbReference type="Proteomes" id="UP001057291"/>
    </source>
</evidence>
<evidence type="ECO:0000256" key="3">
    <source>
        <dbReference type="ARBA" id="ARBA00023125"/>
    </source>
</evidence>
<dbReference type="Pfam" id="PF03466">
    <property type="entry name" value="LysR_substrate"/>
    <property type="match status" value="1"/>
</dbReference>
<gene>
    <name evidence="6" type="primary">ytlI_2</name>
    <name evidence="6" type="ORF">DNHGIG_20340</name>
</gene>
<sequence>MDIRALKTFQTVVRLGSFQRAAEDLQYAQSTVTMQIQKLESELGVQLFERGKKIRLTEAGRILNRQVTYILNDIEQLRQTMADIQSGETGNIRIGCMEPTASLRLPDILAQYCKARPKVQVTLEIGNTVTITERVYSGDLDIGICTAPDTDFGLNFEPLFVEELALLVPITHPLAKKEEMIAEDLRGERLVLTGRNCAYRRKLEHLLLEKGNSVYPIIQTSSIESIKRLVQVGCGIGIIPRVSVSSPPSGTVLKSVQDLELDVTIGILHRFDEYVSPAMESMIHALRVSLKVSQ</sequence>
<keyword evidence="7" id="KW-1185">Reference proteome</keyword>
<evidence type="ECO:0000259" key="5">
    <source>
        <dbReference type="PROSITE" id="PS50931"/>
    </source>
</evidence>
<dbReference type="PRINTS" id="PR00039">
    <property type="entry name" value="HTHLYSR"/>
</dbReference>
<dbReference type="AlphaFoldDB" id="A0AAV4LFC3"/>
<dbReference type="CDD" id="cd05466">
    <property type="entry name" value="PBP2_LTTR_substrate"/>
    <property type="match status" value="1"/>
</dbReference>
<evidence type="ECO:0000256" key="2">
    <source>
        <dbReference type="ARBA" id="ARBA00023015"/>
    </source>
</evidence>
<keyword evidence="3" id="KW-0238">DNA-binding</keyword>
<dbReference type="Gene3D" id="1.10.10.10">
    <property type="entry name" value="Winged helix-like DNA-binding domain superfamily/Winged helix DNA-binding domain"/>
    <property type="match status" value="1"/>
</dbReference>
<dbReference type="PANTHER" id="PTHR30419:SF25">
    <property type="entry name" value="HTH-TYPE TRANSCRIPTIONAL REGULATOR YTLI"/>
    <property type="match status" value="1"/>
</dbReference>
<dbReference type="InterPro" id="IPR005119">
    <property type="entry name" value="LysR_subst-bd"/>
</dbReference>
<organism evidence="6 7">
    <name type="scientific">Collibacillus ludicampi</name>
    <dbReference type="NCBI Taxonomy" id="2771369"/>
    <lineage>
        <taxon>Bacteria</taxon>
        <taxon>Bacillati</taxon>
        <taxon>Bacillota</taxon>
        <taxon>Bacilli</taxon>
        <taxon>Bacillales</taxon>
        <taxon>Alicyclobacillaceae</taxon>
        <taxon>Collibacillus</taxon>
    </lineage>
</organism>
<dbReference type="GO" id="GO:0003677">
    <property type="term" value="F:DNA binding"/>
    <property type="evidence" value="ECO:0007669"/>
    <property type="project" value="UniProtKB-KW"/>
</dbReference>
<dbReference type="SUPFAM" id="SSF46785">
    <property type="entry name" value="Winged helix' DNA-binding domain"/>
    <property type="match status" value="1"/>
</dbReference>
<dbReference type="FunFam" id="1.10.10.10:FF:000001">
    <property type="entry name" value="LysR family transcriptional regulator"/>
    <property type="match status" value="1"/>
</dbReference>